<dbReference type="AlphaFoldDB" id="A0A1G8S4H5"/>
<evidence type="ECO:0000313" key="3">
    <source>
        <dbReference type="EMBL" id="SDJ24061.1"/>
    </source>
</evidence>
<sequence>MNTNWKKVFATVSTAAFLTAAPMTVMAEKPEHAGKDKNPVMEMQPVDVKTERFTEIAEKRAETIMKRLERIEEENERLEDRMEDYFDIEDDDSEDEESDADDEDDSEDEES</sequence>
<gene>
    <name evidence="3" type="ORF">SAMN04490247_1247</name>
</gene>
<organism evidence="3 4">
    <name type="scientific">Salimicrobium halophilum</name>
    <dbReference type="NCBI Taxonomy" id="86666"/>
    <lineage>
        <taxon>Bacteria</taxon>
        <taxon>Bacillati</taxon>
        <taxon>Bacillota</taxon>
        <taxon>Bacilli</taxon>
        <taxon>Bacillales</taxon>
        <taxon>Bacillaceae</taxon>
        <taxon>Salimicrobium</taxon>
    </lineage>
</organism>
<reference evidence="4" key="1">
    <citation type="submission" date="2016-10" db="EMBL/GenBank/DDBJ databases">
        <authorList>
            <person name="Varghese N."/>
            <person name="Submissions S."/>
        </authorList>
    </citation>
    <scope>NUCLEOTIDE SEQUENCE [LARGE SCALE GENOMIC DNA]</scope>
    <source>
        <strain evidence="4">DSM 4771</strain>
    </source>
</reference>
<evidence type="ECO:0000256" key="1">
    <source>
        <dbReference type="SAM" id="MobiDB-lite"/>
    </source>
</evidence>
<keyword evidence="2" id="KW-0732">Signal</keyword>
<evidence type="ECO:0000313" key="4">
    <source>
        <dbReference type="Proteomes" id="UP000199225"/>
    </source>
</evidence>
<dbReference type="STRING" id="86666.SAMN04490247_1247"/>
<protein>
    <submittedName>
        <fullName evidence="3">Uncharacterized protein</fullName>
    </submittedName>
</protein>
<feature type="non-terminal residue" evidence="3">
    <location>
        <position position="111"/>
    </location>
</feature>
<dbReference type="Proteomes" id="UP000199225">
    <property type="component" value="Unassembled WGS sequence"/>
</dbReference>
<feature type="region of interest" description="Disordered" evidence="1">
    <location>
        <begin position="72"/>
        <end position="111"/>
    </location>
</feature>
<dbReference type="EMBL" id="FNEV01000003">
    <property type="protein sequence ID" value="SDJ24061.1"/>
    <property type="molecule type" value="Genomic_DNA"/>
</dbReference>
<accession>A0A1G8S4H5</accession>
<feature type="chain" id="PRO_5011626748" evidence="2">
    <location>
        <begin position="28"/>
        <end position="111"/>
    </location>
</feature>
<feature type="compositionally biased region" description="Acidic residues" evidence="1">
    <location>
        <begin position="85"/>
        <end position="111"/>
    </location>
</feature>
<proteinExistence type="predicted"/>
<feature type="signal peptide" evidence="2">
    <location>
        <begin position="1"/>
        <end position="27"/>
    </location>
</feature>
<keyword evidence="4" id="KW-1185">Reference proteome</keyword>
<name>A0A1G8S4H5_9BACI</name>
<evidence type="ECO:0000256" key="2">
    <source>
        <dbReference type="SAM" id="SignalP"/>
    </source>
</evidence>